<organism evidence="8 9">
    <name type="scientific">Sphingosinicella microcystinivorans</name>
    <dbReference type="NCBI Taxonomy" id="335406"/>
    <lineage>
        <taxon>Bacteria</taxon>
        <taxon>Pseudomonadati</taxon>
        <taxon>Pseudomonadota</taxon>
        <taxon>Alphaproteobacteria</taxon>
        <taxon>Sphingomonadales</taxon>
        <taxon>Sphingosinicellaceae</taxon>
        <taxon>Sphingosinicella</taxon>
    </lineage>
</organism>
<keyword evidence="9" id="KW-1185">Reference proteome</keyword>
<evidence type="ECO:0000256" key="5">
    <source>
        <dbReference type="ARBA" id="ARBA00023136"/>
    </source>
</evidence>
<dbReference type="PANTHER" id="PTHR23505:SF79">
    <property type="entry name" value="PROTEIN SPINSTER"/>
    <property type="match status" value="1"/>
</dbReference>
<feature type="transmembrane region" description="Helical" evidence="6">
    <location>
        <begin position="44"/>
        <end position="63"/>
    </location>
</feature>
<feature type="transmembrane region" description="Helical" evidence="6">
    <location>
        <begin position="9"/>
        <end position="32"/>
    </location>
</feature>
<feature type="transmembrane region" description="Helical" evidence="6">
    <location>
        <begin position="75"/>
        <end position="96"/>
    </location>
</feature>
<feature type="transmembrane region" description="Helical" evidence="6">
    <location>
        <begin position="102"/>
        <end position="124"/>
    </location>
</feature>
<feature type="transmembrane region" description="Helical" evidence="6">
    <location>
        <begin position="136"/>
        <end position="154"/>
    </location>
</feature>
<dbReference type="PANTHER" id="PTHR23505">
    <property type="entry name" value="SPINSTER"/>
    <property type="match status" value="1"/>
</dbReference>
<evidence type="ECO:0000256" key="1">
    <source>
        <dbReference type="ARBA" id="ARBA00004141"/>
    </source>
</evidence>
<feature type="transmembrane region" description="Helical" evidence="6">
    <location>
        <begin position="274"/>
        <end position="295"/>
    </location>
</feature>
<dbReference type="Pfam" id="PF07690">
    <property type="entry name" value="MFS_1"/>
    <property type="match status" value="1"/>
</dbReference>
<dbReference type="InterPro" id="IPR044770">
    <property type="entry name" value="MFS_spinster-like"/>
</dbReference>
<dbReference type="CDD" id="cd17328">
    <property type="entry name" value="MFS_spinster_like"/>
    <property type="match status" value="1"/>
</dbReference>
<dbReference type="SUPFAM" id="SSF103473">
    <property type="entry name" value="MFS general substrate transporter"/>
    <property type="match status" value="1"/>
</dbReference>
<dbReference type="InterPro" id="IPR036259">
    <property type="entry name" value="MFS_trans_sf"/>
</dbReference>
<gene>
    <name evidence="8" type="ORF">DFR51_0006</name>
</gene>
<keyword evidence="3 6" id="KW-0812">Transmembrane</keyword>
<reference evidence="8 9" key="1">
    <citation type="submission" date="2018-10" db="EMBL/GenBank/DDBJ databases">
        <title>Genomic Encyclopedia of Type Strains, Phase IV (KMG-IV): sequencing the most valuable type-strain genomes for metagenomic binning, comparative biology and taxonomic classification.</title>
        <authorList>
            <person name="Goeker M."/>
        </authorList>
    </citation>
    <scope>NUCLEOTIDE SEQUENCE [LARGE SCALE GENOMIC DNA]</scope>
    <source>
        <strain evidence="8 9">DSM 19791</strain>
    </source>
</reference>
<sequence>MPTHRYRRYLLILLTVNLGFAFLDRVALGMLLQDIKVDLDLSDTQLGVLSGIAFALFYAVMGIPLARWADTGNRVTLLTLTTGLWSLAVGLCGVASSFVQLIFIRVGVAVGEAGAFPVGISMIADYFNRAERPRAMAIYTLGGPLALVGGYLLAGVLNELVGWRTTFMLMGAPGLLIAALAWLTLKEPRASESPAARGASLNADQRSGADVLPTVPQEQIPSLRMVLKVLASNRTFRWLLLYISIAFFFVYGNLQWLPSYFMRSWSFSSGEVGLWFALIFGAVGLFATWLGGELATRFAPCNERLQLLTVSFVMIACGLLSTLVFASSHIPVVLVALTGVSLAINVSSGPIYAIIQSLVPERMRAVSMALVMLFANLVGMGLGPLATGALSDLYGEWAGAESLRYALLTMSPGYIVAAWFAWRASRTVAEDLTAVDDKPVLSAESQIPKASAV</sequence>
<comment type="caution">
    <text evidence="8">The sequence shown here is derived from an EMBL/GenBank/DDBJ whole genome shotgun (WGS) entry which is preliminary data.</text>
</comment>
<keyword evidence="2" id="KW-0813">Transport</keyword>
<feature type="transmembrane region" description="Helical" evidence="6">
    <location>
        <begin position="166"/>
        <end position="185"/>
    </location>
</feature>
<feature type="transmembrane region" description="Helical" evidence="6">
    <location>
        <begin position="332"/>
        <end position="355"/>
    </location>
</feature>
<feature type="transmembrane region" description="Helical" evidence="6">
    <location>
        <begin position="235"/>
        <end position="254"/>
    </location>
</feature>
<evidence type="ECO:0000313" key="8">
    <source>
        <dbReference type="EMBL" id="RKS94300.1"/>
    </source>
</evidence>
<dbReference type="InterPro" id="IPR011701">
    <property type="entry name" value="MFS"/>
</dbReference>
<accession>A0ABX9T4D9</accession>
<keyword evidence="4 6" id="KW-1133">Transmembrane helix</keyword>
<dbReference type="EMBL" id="RBWX01000001">
    <property type="protein sequence ID" value="RKS94300.1"/>
    <property type="molecule type" value="Genomic_DNA"/>
</dbReference>
<dbReference type="RefSeq" id="WP_121047031.1">
    <property type="nucleotide sequence ID" value="NZ_AP018711.1"/>
</dbReference>
<feature type="domain" description="Major facilitator superfamily (MFS) profile" evidence="7">
    <location>
        <begin position="10"/>
        <end position="429"/>
    </location>
</feature>
<dbReference type="InterPro" id="IPR020846">
    <property type="entry name" value="MFS_dom"/>
</dbReference>
<evidence type="ECO:0000256" key="2">
    <source>
        <dbReference type="ARBA" id="ARBA00022448"/>
    </source>
</evidence>
<protein>
    <submittedName>
        <fullName evidence="8">MFS family arabinose efflux permease</fullName>
    </submittedName>
</protein>
<dbReference type="PROSITE" id="PS50850">
    <property type="entry name" value="MFS"/>
    <property type="match status" value="1"/>
</dbReference>
<keyword evidence="5 6" id="KW-0472">Membrane</keyword>
<evidence type="ECO:0000313" key="9">
    <source>
        <dbReference type="Proteomes" id="UP000276029"/>
    </source>
</evidence>
<evidence type="ECO:0000256" key="6">
    <source>
        <dbReference type="SAM" id="Phobius"/>
    </source>
</evidence>
<feature type="transmembrane region" description="Helical" evidence="6">
    <location>
        <begin position="402"/>
        <end position="422"/>
    </location>
</feature>
<dbReference type="Gene3D" id="1.20.1250.20">
    <property type="entry name" value="MFS general substrate transporter like domains"/>
    <property type="match status" value="1"/>
</dbReference>
<evidence type="ECO:0000256" key="4">
    <source>
        <dbReference type="ARBA" id="ARBA00022989"/>
    </source>
</evidence>
<feature type="transmembrane region" description="Helical" evidence="6">
    <location>
        <begin position="307"/>
        <end position="326"/>
    </location>
</feature>
<name>A0ABX9T4D9_SPHMI</name>
<evidence type="ECO:0000256" key="3">
    <source>
        <dbReference type="ARBA" id="ARBA00022692"/>
    </source>
</evidence>
<comment type="subcellular location">
    <subcellularLocation>
        <location evidence="1">Membrane</location>
        <topology evidence="1">Multi-pass membrane protein</topology>
    </subcellularLocation>
</comment>
<proteinExistence type="predicted"/>
<evidence type="ECO:0000259" key="7">
    <source>
        <dbReference type="PROSITE" id="PS50850"/>
    </source>
</evidence>
<dbReference type="Proteomes" id="UP000276029">
    <property type="component" value="Unassembled WGS sequence"/>
</dbReference>
<feature type="transmembrane region" description="Helical" evidence="6">
    <location>
        <begin position="367"/>
        <end position="390"/>
    </location>
</feature>